<dbReference type="Proteomes" id="UP000218231">
    <property type="component" value="Unassembled WGS sequence"/>
</dbReference>
<evidence type="ECO:0000256" key="1">
    <source>
        <dbReference type="SAM" id="Phobius"/>
    </source>
</evidence>
<sequence>MEAARAKAAMDSVRLIGPGGCVGVVLGLPGLLLGGRLGVTLGDLLGLLALQRPLVAAFLEAVGAAFGKGRGGRDRCQQGECTVGQQLLVHPSVVREHHGAGFLQRLGSTGGRLAEACDAGLDRRVAGPGRQFVHLGLVGAFDIEVTGAGGEGTDHETVRVLAVEVGLGSLAQVGFAGLLVVRAADQGRQQRQRPGLEPAGQSGRNRGTTTYRPCCALFGKACLWHRLAANRQTIAGWPMRTLAICVSFRLAITHRVSGTSAINCAPGLT</sequence>
<dbReference type="EMBL" id="LIAE01009171">
    <property type="protein sequence ID" value="PAV70894.1"/>
    <property type="molecule type" value="Genomic_DNA"/>
</dbReference>
<name>A0A2A2KAA4_9BILA</name>
<gene>
    <name evidence="2" type="ORF">WR25_05213</name>
</gene>
<dbReference type="AlphaFoldDB" id="A0A2A2KAA4"/>
<keyword evidence="1" id="KW-0472">Membrane</keyword>
<organism evidence="2 3">
    <name type="scientific">Diploscapter pachys</name>
    <dbReference type="NCBI Taxonomy" id="2018661"/>
    <lineage>
        <taxon>Eukaryota</taxon>
        <taxon>Metazoa</taxon>
        <taxon>Ecdysozoa</taxon>
        <taxon>Nematoda</taxon>
        <taxon>Chromadorea</taxon>
        <taxon>Rhabditida</taxon>
        <taxon>Rhabditina</taxon>
        <taxon>Rhabditomorpha</taxon>
        <taxon>Rhabditoidea</taxon>
        <taxon>Rhabditidae</taxon>
        <taxon>Diploscapter</taxon>
    </lineage>
</organism>
<protein>
    <submittedName>
        <fullName evidence="2">Uncharacterized protein</fullName>
    </submittedName>
</protein>
<evidence type="ECO:0000313" key="3">
    <source>
        <dbReference type="Proteomes" id="UP000218231"/>
    </source>
</evidence>
<proteinExistence type="predicted"/>
<keyword evidence="1" id="KW-1133">Transmembrane helix</keyword>
<feature type="transmembrane region" description="Helical" evidence="1">
    <location>
        <begin position="12"/>
        <end position="32"/>
    </location>
</feature>
<keyword evidence="3" id="KW-1185">Reference proteome</keyword>
<comment type="caution">
    <text evidence="2">The sequence shown here is derived from an EMBL/GenBank/DDBJ whole genome shotgun (WGS) entry which is preliminary data.</text>
</comment>
<keyword evidence="1" id="KW-0812">Transmembrane</keyword>
<evidence type="ECO:0000313" key="2">
    <source>
        <dbReference type="EMBL" id="PAV70894.1"/>
    </source>
</evidence>
<accession>A0A2A2KAA4</accession>
<reference evidence="2 3" key="1">
    <citation type="journal article" date="2017" name="Curr. Biol.">
        <title>Genome architecture and evolution of a unichromosomal asexual nematode.</title>
        <authorList>
            <person name="Fradin H."/>
            <person name="Zegar C."/>
            <person name="Gutwein M."/>
            <person name="Lucas J."/>
            <person name="Kovtun M."/>
            <person name="Corcoran D."/>
            <person name="Baugh L.R."/>
            <person name="Kiontke K."/>
            <person name="Gunsalus K."/>
            <person name="Fitch D.H."/>
            <person name="Piano F."/>
        </authorList>
    </citation>
    <scope>NUCLEOTIDE SEQUENCE [LARGE SCALE GENOMIC DNA]</scope>
    <source>
        <strain evidence="2">PF1309</strain>
    </source>
</reference>